<dbReference type="EMBL" id="AP026802">
    <property type="protein sequence ID" value="BDR58840.1"/>
    <property type="molecule type" value="Genomic_DNA"/>
</dbReference>
<dbReference type="GO" id="GO:0003676">
    <property type="term" value="F:nucleic acid binding"/>
    <property type="evidence" value="ECO:0007669"/>
    <property type="project" value="InterPro"/>
</dbReference>
<keyword evidence="4" id="KW-0067">ATP-binding</keyword>
<dbReference type="Gene3D" id="3.40.50.300">
    <property type="entry name" value="P-loop containing nucleotide triphosphate hydrolases"/>
    <property type="match status" value="2"/>
</dbReference>
<dbReference type="GO" id="GO:0005524">
    <property type="term" value="F:ATP binding"/>
    <property type="evidence" value="ECO:0007669"/>
    <property type="project" value="UniProtKB-KW"/>
</dbReference>
<evidence type="ECO:0000259" key="7">
    <source>
        <dbReference type="PROSITE" id="PS51194"/>
    </source>
</evidence>
<dbReference type="PANTHER" id="PTHR47959:SF1">
    <property type="entry name" value="ATP-DEPENDENT RNA HELICASE DBPA"/>
    <property type="match status" value="1"/>
</dbReference>
<evidence type="ECO:0000256" key="5">
    <source>
        <dbReference type="ARBA" id="ARBA00038437"/>
    </source>
</evidence>
<sequence length="393" mass="44920">MIGMSETGSGKSHAFLLPLFNNLDLAKKEIQAVIVSPSRELAEQLASMADELNQLLPVPAKIQLLIGGKELSRLEAKVENNLPQIVIGTPGRIVELLPELRKHYASFVSLVIDEADMALDLGNAENLNVILETLPNLHQILFFSATINQQLQLMIKKYLHGDVAIKQVPNEKVINDNVKNYLISTRSLTKEEIIYRLVTRKPEFLVFIFANTKKRVEEIYQFLSAKGLNIAQMHGDLPSRRRHQIMKKIINLDYEFVVSTDLAARGIDIPGISLIVNDDIPNDLEYFIHRVGRTARMGQKGVAITLYQQDLKKVKALEAKGIKFQEVRLSKGELVKIDHRKRRERHREQLANHHRDVLVPSRMKKVKPGYKHRINSYTKRQMRRKGKQSNERA</sequence>
<dbReference type="PANTHER" id="PTHR47959">
    <property type="entry name" value="ATP-DEPENDENT RNA HELICASE RHLE-RELATED"/>
    <property type="match status" value="1"/>
</dbReference>
<dbReference type="GO" id="GO:0016787">
    <property type="term" value="F:hydrolase activity"/>
    <property type="evidence" value="ECO:0007669"/>
    <property type="project" value="UniProtKB-KW"/>
</dbReference>
<evidence type="ECO:0000256" key="4">
    <source>
        <dbReference type="ARBA" id="ARBA00022840"/>
    </source>
</evidence>
<evidence type="ECO:0000259" key="6">
    <source>
        <dbReference type="PROSITE" id="PS51192"/>
    </source>
</evidence>
<evidence type="ECO:0000256" key="3">
    <source>
        <dbReference type="ARBA" id="ARBA00022806"/>
    </source>
</evidence>
<dbReference type="InterPro" id="IPR014001">
    <property type="entry name" value="Helicase_ATP-bd"/>
</dbReference>
<protein>
    <submittedName>
        <fullName evidence="8">DEAD-box ATP-dependent RNA helicase CshB</fullName>
    </submittedName>
</protein>
<dbReference type="InterPro" id="IPR050079">
    <property type="entry name" value="DEAD_box_RNA_helicase"/>
</dbReference>
<dbReference type="Pfam" id="PF00270">
    <property type="entry name" value="DEAD"/>
    <property type="match status" value="1"/>
</dbReference>
<dbReference type="SMART" id="SM00490">
    <property type="entry name" value="HELICc"/>
    <property type="match status" value="1"/>
</dbReference>
<dbReference type="SUPFAM" id="SSF52540">
    <property type="entry name" value="P-loop containing nucleoside triphosphate hydrolases"/>
    <property type="match status" value="1"/>
</dbReference>
<dbReference type="Proteomes" id="UP001321861">
    <property type="component" value="Chromosome"/>
</dbReference>
<dbReference type="CDD" id="cd00268">
    <property type="entry name" value="DEADc"/>
    <property type="match status" value="1"/>
</dbReference>
<dbReference type="InterPro" id="IPR001650">
    <property type="entry name" value="Helicase_C-like"/>
</dbReference>
<dbReference type="PROSITE" id="PS51192">
    <property type="entry name" value="HELICASE_ATP_BIND_1"/>
    <property type="match status" value="1"/>
</dbReference>
<dbReference type="GO" id="GO:0005829">
    <property type="term" value="C:cytosol"/>
    <property type="evidence" value="ECO:0007669"/>
    <property type="project" value="TreeGrafter"/>
</dbReference>
<comment type="similarity">
    <text evidence="5">Belongs to the DEAD box helicase family.</text>
</comment>
<dbReference type="PROSITE" id="PS51194">
    <property type="entry name" value="HELICASE_CTER"/>
    <property type="match status" value="1"/>
</dbReference>
<organism evidence="8 9">
    <name type="scientific">Xylocopilactobacillus apicola</name>
    <dbReference type="NCBI Taxonomy" id="2932184"/>
    <lineage>
        <taxon>Bacteria</taxon>
        <taxon>Bacillati</taxon>
        <taxon>Bacillota</taxon>
        <taxon>Bacilli</taxon>
        <taxon>Lactobacillales</taxon>
        <taxon>Lactobacillaceae</taxon>
        <taxon>Xylocopilactobacillus</taxon>
    </lineage>
</organism>
<feature type="domain" description="Helicase ATP-binding" evidence="6">
    <location>
        <begin position="1"/>
        <end position="165"/>
    </location>
</feature>
<dbReference type="AlphaFoldDB" id="A0AAU9DBE3"/>
<evidence type="ECO:0000313" key="9">
    <source>
        <dbReference type="Proteomes" id="UP001321861"/>
    </source>
</evidence>
<dbReference type="InterPro" id="IPR027417">
    <property type="entry name" value="P-loop_NTPase"/>
</dbReference>
<evidence type="ECO:0000313" key="8">
    <source>
        <dbReference type="EMBL" id="BDR58840.1"/>
    </source>
</evidence>
<keyword evidence="9" id="KW-1185">Reference proteome</keyword>
<evidence type="ECO:0000256" key="2">
    <source>
        <dbReference type="ARBA" id="ARBA00022801"/>
    </source>
</evidence>
<dbReference type="InterPro" id="IPR044742">
    <property type="entry name" value="DEAD/DEAH_RhlB"/>
</dbReference>
<dbReference type="SMART" id="SM00487">
    <property type="entry name" value="DEXDc"/>
    <property type="match status" value="1"/>
</dbReference>
<proteinExistence type="inferred from homology"/>
<gene>
    <name evidence="8" type="primary">srmB</name>
    <name evidence="8" type="ORF">XA3_12810</name>
</gene>
<dbReference type="InterPro" id="IPR011545">
    <property type="entry name" value="DEAD/DEAH_box_helicase_dom"/>
</dbReference>
<reference evidence="8 9" key="1">
    <citation type="journal article" date="2023" name="Microbiol. Spectr.">
        <title>Symbiosis of Carpenter Bees with Uncharacterized Lactic Acid Bacteria Showing NAD Auxotrophy.</title>
        <authorList>
            <person name="Kawasaki S."/>
            <person name="Ozawa K."/>
            <person name="Mori T."/>
            <person name="Yamamoto A."/>
            <person name="Ito M."/>
            <person name="Ohkuma M."/>
            <person name="Sakamoto M."/>
            <person name="Matsutani M."/>
        </authorList>
    </citation>
    <scope>NUCLEOTIDE SEQUENCE [LARGE SCALE GENOMIC DNA]</scope>
    <source>
        <strain evidence="8 9">XA3</strain>
    </source>
</reference>
<dbReference type="CDD" id="cd18787">
    <property type="entry name" value="SF2_C_DEAD"/>
    <property type="match status" value="1"/>
</dbReference>
<dbReference type="Pfam" id="PF00271">
    <property type="entry name" value="Helicase_C"/>
    <property type="match status" value="1"/>
</dbReference>
<dbReference type="GO" id="GO:0003724">
    <property type="term" value="F:RNA helicase activity"/>
    <property type="evidence" value="ECO:0007669"/>
    <property type="project" value="TreeGrafter"/>
</dbReference>
<accession>A0AAU9DBE3</accession>
<feature type="domain" description="Helicase C-terminal" evidence="7">
    <location>
        <begin position="189"/>
        <end position="335"/>
    </location>
</feature>
<keyword evidence="1" id="KW-0547">Nucleotide-binding</keyword>
<evidence type="ECO:0000256" key="1">
    <source>
        <dbReference type="ARBA" id="ARBA00022741"/>
    </source>
</evidence>
<name>A0AAU9DBE3_9LACO</name>
<dbReference type="KEGG" id="xap:XA3_12810"/>
<keyword evidence="3 8" id="KW-0347">Helicase</keyword>
<keyword evidence="2" id="KW-0378">Hydrolase</keyword>